<comment type="caution">
    <text evidence="3">The sequence shown here is derived from an EMBL/GenBank/DDBJ whole genome shotgun (WGS) entry which is preliminary data.</text>
</comment>
<keyword evidence="2" id="KW-1133">Transmembrane helix</keyword>
<feature type="region of interest" description="Disordered" evidence="1">
    <location>
        <begin position="114"/>
        <end position="133"/>
    </location>
</feature>
<proteinExistence type="predicted"/>
<keyword evidence="2" id="KW-0812">Transmembrane</keyword>
<gene>
    <name evidence="3" type="ORF">KE274_08865</name>
</gene>
<evidence type="ECO:0000313" key="3">
    <source>
        <dbReference type="EMBL" id="MBS0024224.1"/>
    </source>
</evidence>
<evidence type="ECO:0000256" key="2">
    <source>
        <dbReference type="SAM" id="Phobius"/>
    </source>
</evidence>
<accession>A0ABS5IMQ2</accession>
<protein>
    <submittedName>
        <fullName evidence="3">Uncharacterized protein</fullName>
    </submittedName>
</protein>
<dbReference type="EMBL" id="JAGTUK010000002">
    <property type="protein sequence ID" value="MBS0024224.1"/>
    <property type="molecule type" value="Genomic_DNA"/>
</dbReference>
<name>A0ABS5IMQ2_9MICO</name>
<keyword evidence="4" id="KW-1185">Reference proteome</keyword>
<keyword evidence="2" id="KW-0472">Membrane</keyword>
<sequence length="147" mass="14697">MPPLATTRVPRARAERILLTRVVISVGLALLLVVAAWSTGHGAGDRHASTCLAVAAPAAAATTALPTAAADPAASAATPTDASGMDAVACTAAALCCLALVLLLRRLVRSAPGAPLGRAPRTSPAPRAAPRPRALTPSLTQLCLSRT</sequence>
<feature type="transmembrane region" description="Helical" evidence="2">
    <location>
        <begin position="85"/>
        <end position="104"/>
    </location>
</feature>
<organism evidence="3 4">
    <name type="scientific">Microbacterium paraoxydans</name>
    <dbReference type="NCBI Taxonomy" id="199592"/>
    <lineage>
        <taxon>Bacteria</taxon>
        <taxon>Bacillati</taxon>
        <taxon>Actinomycetota</taxon>
        <taxon>Actinomycetes</taxon>
        <taxon>Micrococcales</taxon>
        <taxon>Microbacteriaceae</taxon>
        <taxon>Microbacterium</taxon>
    </lineage>
</organism>
<reference evidence="3 4" key="1">
    <citation type="submission" date="2021-04" db="EMBL/GenBank/DDBJ databases">
        <title>Whole genome analysis of root endophytic bacterium Microbacterium paraoxydans ku-mp colonizing RP-bio226 rice variety.</title>
        <authorList>
            <person name="Ulaganathan K."/>
            <person name="Latha B."/>
        </authorList>
    </citation>
    <scope>NUCLEOTIDE SEQUENCE [LARGE SCALE GENOMIC DNA]</scope>
    <source>
        <strain evidence="4">ku-mp</strain>
    </source>
</reference>
<dbReference type="RefSeq" id="WP_211542906.1">
    <property type="nucleotide sequence ID" value="NZ_JAGTUK010000002.1"/>
</dbReference>
<feature type="transmembrane region" description="Helical" evidence="2">
    <location>
        <begin position="18"/>
        <end position="37"/>
    </location>
</feature>
<evidence type="ECO:0000256" key="1">
    <source>
        <dbReference type="SAM" id="MobiDB-lite"/>
    </source>
</evidence>
<dbReference type="Proteomes" id="UP000678243">
    <property type="component" value="Unassembled WGS sequence"/>
</dbReference>
<evidence type="ECO:0000313" key="4">
    <source>
        <dbReference type="Proteomes" id="UP000678243"/>
    </source>
</evidence>
<feature type="compositionally biased region" description="Low complexity" evidence="1">
    <location>
        <begin position="118"/>
        <end position="133"/>
    </location>
</feature>